<dbReference type="InterPro" id="IPR024956">
    <property type="entry name" value="tRNAHis_GuaTrfase_cat"/>
</dbReference>
<dbReference type="GO" id="GO:0000287">
    <property type="term" value="F:magnesium ion binding"/>
    <property type="evidence" value="ECO:0007669"/>
    <property type="project" value="InterPro"/>
</dbReference>
<dbReference type="GO" id="GO:0006400">
    <property type="term" value="P:tRNA modification"/>
    <property type="evidence" value="ECO:0007669"/>
    <property type="project" value="InterPro"/>
</dbReference>
<proteinExistence type="predicted"/>
<dbReference type="GO" id="GO:0008193">
    <property type="term" value="F:tRNA guanylyltransferase activity"/>
    <property type="evidence" value="ECO:0007669"/>
    <property type="project" value="InterPro"/>
</dbReference>
<feature type="domain" description="tRNAHis guanylyltransferase catalytic" evidence="1">
    <location>
        <begin position="50"/>
        <end position="201"/>
    </location>
</feature>
<name>A0A3G5A4T0_9VIRU</name>
<evidence type="ECO:0000259" key="1">
    <source>
        <dbReference type="Pfam" id="PF04446"/>
    </source>
</evidence>
<gene>
    <name evidence="2" type="ORF">Homavirus6_13</name>
</gene>
<organism evidence="2">
    <name type="scientific">Homavirus sp</name>
    <dbReference type="NCBI Taxonomy" id="2487769"/>
    <lineage>
        <taxon>Viruses</taxon>
        <taxon>Varidnaviria</taxon>
        <taxon>Bamfordvirae</taxon>
        <taxon>Nucleocytoviricota</taxon>
        <taxon>Megaviricetes</taxon>
        <taxon>Imitervirales</taxon>
        <taxon>Mimiviridae</taxon>
        <taxon>Klosneuvirinae</taxon>
    </lineage>
</organism>
<dbReference type="PANTHER" id="PTHR12729:SF1">
    <property type="entry name" value="TRNAHIS GUANYLYLTRANSFERASE CATALYTIC DOMAIN-CONTAINING PROTEIN"/>
    <property type="match status" value="1"/>
</dbReference>
<dbReference type="EMBL" id="MK072337">
    <property type="protein sequence ID" value="AYV82092.1"/>
    <property type="molecule type" value="Genomic_DNA"/>
</dbReference>
<dbReference type="Pfam" id="PF04446">
    <property type="entry name" value="Thg1"/>
    <property type="match status" value="1"/>
</dbReference>
<keyword evidence="2" id="KW-0808">Transferase</keyword>
<dbReference type="InterPro" id="IPR038469">
    <property type="entry name" value="tRNAHis_GuaTrfase_Thg1_sf"/>
</dbReference>
<dbReference type="PANTHER" id="PTHR12729">
    <property type="entry name" value="TRNA(HIS) GUANYLYLTRANSFERASE-RELATED"/>
    <property type="match status" value="1"/>
</dbReference>
<keyword evidence="2" id="KW-0548">Nucleotidyltransferase</keyword>
<dbReference type="InterPro" id="IPR007537">
    <property type="entry name" value="tRNAHis_GuaTrfase_Thg1"/>
</dbReference>
<reference evidence="2" key="1">
    <citation type="submission" date="2018-10" db="EMBL/GenBank/DDBJ databases">
        <title>Hidden diversity of soil giant viruses.</title>
        <authorList>
            <person name="Schulz F."/>
            <person name="Alteio L."/>
            <person name="Goudeau D."/>
            <person name="Ryan E.M."/>
            <person name="Malmstrom R.R."/>
            <person name="Blanchard J."/>
            <person name="Woyke T."/>
        </authorList>
    </citation>
    <scope>NUCLEOTIDE SEQUENCE</scope>
    <source>
        <strain evidence="2">HOV1</strain>
    </source>
</reference>
<sequence length="350" mass="40711">METTIINPTIAETITETINEITNETISEITNETINELTTTTTTKPMIIGDRMKLYEKVYEAKIPPYQAFIIRLDGKNFSKFTNGFKKPFDSLFTSAMIQTANDLTTKFNPTTGYTHSDEITLIFPPACTKEEYDTKQNKSTHLFDGRVCKLCSVLAGYCTARFNWYITYYVDSNKRYYTQQFLNKIASCETCFDARIVDIPYTKEYEIVNHMIWRSVQDCYRNCVQTYAYYHLGKKTTFKKHCGEMVEIMKENGFDFESSVPHYLKHGVYCKKELYEKTDLANNITNNNNNNTTIVVRQRIKNISLKIHNSDLMRNFLTSKNLPTDLNELNETIYNIRVDLLGNILDSQH</sequence>
<dbReference type="Gene3D" id="3.30.70.3000">
    <property type="match status" value="1"/>
</dbReference>
<accession>A0A3G5A4T0</accession>
<protein>
    <submittedName>
        <fullName evidence="2">tRNAHis guanylyltransferase</fullName>
    </submittedName>
</protein>
<evidence type="ECO:0000313" key="2">
    <source>
        <dbReference type="EMBL" id="AYV82092.1"/>
    </source>
</evidence>